<evidence type="ECO:0000313" key="3">
    <source>
        <dbReference type="EMBL" id="NER12503.1"/>
    </source>
</evidence>
<name>A0A6P0UNC7_9FLAO</name>
<organism evidence="3 4">
    <name type="scientific">Leptobacterium flavescens</name>
    <dbReference type="NCBI Taxonomy" id="472055"/>
    <lineage>
        <taxon>Bacteria</taxon>
        <taxon>Pseudomonadati</taxon>
        <taxon>Bacteroidota</taxon>
        <taxon>Flavobacteriia</taxon>
        <taxon>Flavobacteriales</taxon>
        <taxon>Flavobacteriaceae</taxon>
        <taxon>Leptobacterium</taxon>
    </lineage>
</organism>
<dbReference type="InterPro" id="IPR024618">
    <property type="entry name" value="DUF3857"/>
</dbReference>
<accession>A0A6P0UNC7</accession>
<dbReference type="Gene3D" id="2.60.120.1130">
    <property type="match status" value="1"/>
</dbReference>
<evidence type="ECO:0000313" key="4">
    <source>
        <dbReference type="Proteomes" id="UP000468581"/>
    </source>
</evidence>
<sequence>MRYRILLAFLFVTTLNLNAQTVKFGKITKEDLAVQTYEKDTTASAVYLLKDRLTYFDYNAEEGWIIVDEIHERIKILNKSGLDYATKKISFYEKGVNQEVVKKIEGNVFNLVDGKVDRTKIARENILEKEINENFKEKIIAAPAATVGSVIEWKYIKTSPFWEIEDIVFQEDIPVKRVTATVKVPPYFVFKRIAKGGHSIRPEDFLKKRTFSISFSQSNSYGTSSDVTRTGTVTLEEKVSVYEANDVPALKEEPYTNNIENYRHSITYELSSSQFPNSGIKNYSNTWTEVVKTIYDSDFFGKQLLRTNYFKEDIDELIKDFPSDKDRTDRIYQFVKNKMKWNGRYGKYARENLRTSYKNGVGSSAEINLTLIAMLKYAGVEVYPVLVSTRNYVIPVYPTLEGFNYVVAAVQLNGKRVLLDATGKYSAPDVLPFRALNWHGRMISNEGKAVSLNMIPKKKSVTVTQMSAEIDPSGSIQGKLRVQHTNHYAMFFREKYTGADTESYLEELEKKYNGIEISGYSVKNEKDLIKPLLETYEFYKEDEVESVGDKLYFKPMFYFADKESPLKSENRTYPVDFGFPWESRYMMNIKIPDGYEIESVPEKVAMALPENMGNFSYNIVRSEGAIRLVSSISITKPLIAAAYYSELKEFYDQWVKKQIEGVVLKKI</sequence>
<comment type="caution">
    <text evidence="3">The sequence shown here is derived from an EMBL/GenBank/DDBJ whole genome shotgun (WGS) entry which is preliminary data.</text>
</comment>
<evidence type="ECO:0000256" key="1">
    <source>
        <dbReference type="SAM" id="SignalP"/>
    </source>
</evidence>
<dbReference type="AlphaFoldDB" id="A0A6P0UNC7"/>
<feature type="chain" id="PRO_5026763308" evidence="1">
    <location>
        <begin position="20"/>
        <end position="667"/>
    </location>
</feature>
<keyword evidence="1" id="KW-0732">Signal</keyword>
<keyword evidence="4" id="KW-1185">Reference proteome</keyword>
<reference evidence="3 4" key="1">
    <citation type="submission" date="2020-01" db="EMBL/GenBank/DDBJ databases">
        <title>Leptobacterium flavescens.</title>
        <authorList>
            <person name="Wang G."/>
        </authorList>
    </citation>
    <scope>NUCLEOTIDE SEQUENCE [LARGE SCALE GENOMIC DNA]</scope>
    <source>
        <strain evidence="3 4">KCTC 22160</strain>
    </source>
</reference>
<protein>
    <submittedName>
        <fullName evidence="3">DUF3857 domain-containing protein</fullName>
    </submittedName>
</protein>
<evidence type="ECO:0000259" key="2">
    <source>
        <dbReference type="Pfam" id="PF12969"/>
    </source>
</evidence>
<dbReference type="Gene3D" id="3.10.620.30">
    <property type="match status" value="1"/>
</dbReference>
<dbReference type="Proteomes" id="UP000468581">
    <property type="component" value="Unassembled WGS sequence"/>
</dbReference>
<feature type="signal peptide" evidence="1">
    <location>
        <begin position="1"/>
        <end position="19"/>
    </location>
</feature>
<dbReference type="Gene3D" id="2.60.40.3140">
    <property type="match status" value="1"/>
</dbReference>
<gene>
    <name evidence="3" type="ORF">GWK08_03555</name>
</gene>
<dbReference type="Pfam" id="PF12969">
    <property type="entry name" value="DUF3857"/>
    <property type="match status" value="1"/>
</dbReference>
<feature type="domain" description="DUF3857" evidence="2">
    <location>
        <begin position="69"/>
        <end position="190"/>
    </location>
</feature>
<dbReference type="InterPro" id="IPR038765">
    <property type="entry name" value="Papain-like_cys_pep_sf"/>
</dbReference>
<dbReference type="RefSeq" id="WP_163605522.1">
    <property type="nucleotide sequence ID" value="NZ_JAABOO010000001.1"/>
</dbReference>
<proteinExistence type="predicted"/>
<dbReference type="EMBL" id="JAABOO010000001">
    <property type="protein sequence ID" value="NER12503.1"/>
    <property type="molecule type" value="Genomic_DNA"/>
</dbReference>
<dbReference type="SUPFAM" id="SSF54001">
    <property type="entry name" value="Cysteine proteinases"/>
    <property type="match status" value="1"/>
</dbReference>